<sequence>MRGHWQCGYLSVLAVLAAAVDRHEEALREPTKRERSVGEDRRKISGSTVALMHPPFHGELLSFVQSLHFQSILVDGT</sequence>
<dbReference type="EMBL" id="GGFL01011912">
    <property type="protein sequence ID" value="MBW76090.1"/>
    <property type="molecule type" value="Transcribed_RNA"/>
</dbReference>
<proteinExistence type="predicted"/>
<accession>A0A2M4DET7</accession>
<reference evidence="2" key="1">
    <citation type="submission" date="2018-01" db="EMBL/GenBank/DDBJ databases">
        <title>An insight into the sialome of Amazonian anophelines.</title>
        <authorList>
            <person name="Ribeiro J.M."/>
            <person name="Scarpassa V."/>
            <person name="Calvo E."/>
        </authorList>
    </citation>
    <scope>NUCLEOTIDE SEQUENCE</scope>
</reference>
<name>A0A2M4DET7_ANODA</name>
<feature type="chain" id="PRO_5014934753" evidence="1">
    <location>
        <begin position="20"/>
        <end position="77"/>
    </location>
</feature>
<dbReference type="AlphaFoldDB" id="A0A2M4DET7"/>
<organism evidence="2">
    <name type="scientific">Anopheles darlingi</name>
    <name type="common">Mosquito</name>
    <dbReference type="NCBI Taxonomy" id="43151"/>
    <lineage>
        <taxon>Eukaryota</taxon>
        <taxon>Metazoa</taxon>
        <taxon>Ecdysozoa</taxon>
        <taxon>Arthropoda</taxon>
        <taxon>Hexapoda</taxon>
        <taxon>Insecta</taxon>
        <taxon>Pterygota</taxon>
        <taxon>Neoptera</taxon>
        <taxon>Endopterygota</taxon>
        <taxon>Diptera</taxon>
        <taxon>Nematocera</taxon>
        <taxon>Culicoidea</taxon>
        <taxon>Culicidae</taxon>
        <taxon>Anophelinae</taxon>
        <taxon>Anopheles</taxon>
    </lineage>
</organism>
<keyword evidence="1" id="KW-0732">Signal</keyword>
<protein>
    <submittedName>
        <fullName evidence="2">Putative secreted protein</fullName>
    </submittedName>
</protein>
<evidence type="ECO:0000256" key="1">
    <source>
        <dbReference type="SAM" id="SignalP"/>
    </source>
</evidence>
<evidence type="ECO:0000313" key="2">
    <source>
        <dbReference type="EMBL" id="MBW76090.1"/>
    </source>
</evidence>
<feature type="signal peptide" evidence="1">
    <location>
        <begin position="1"/>
        <end position="19"/>
    </location>
</feature>